<gene>
    <name evidence="1" type="ORF">NTJ_15787</name>
</gene>
<evidence type="ECO:0000313" key="2">
    <source>
        <dbReference type="Proteomes" id="UP001307889"/>
    </source>
</evidence>
<reference evidence="1 2" key="1">
    <citation type="submission" date="2023-09" db="EMBL/GenBank/DDBJ databases">
        <title>Nesidiocoris tenuis whole genome shotgun sequence.</title>
        <authorList>
            <person name="Shibata T."/>
            <person name="Shimoda M."/>
            <person name="Kobayashi T."/>
            <person name="Uehara T."/>
        </authorList>
    </citation>
    <scope>NUCLEOTIDE SEQUENCE [LARGE SCALE GENOMIC DNA]</scope>
    <source>
        <strain evidence="1 2">Japan</strain>
    </source>
</reference>
<evidence type="ECO:0008006" key="3">
    <source>
        <dbReference type="Google" id="ProtNLM"/>
    </source>
</evidence>
<proteinExistence type="predicted"/>
<dbReference type="Proteomes" id="UP001307889">
    <property type="component" value="Chromosome 15"/>
</dbReference>
<organism evidence="1 2">
    <name type="scientific">Nesidiocoris tenuis</name>
    <dbReference type="NCBI Taxonomy" id="355587"/>
    <lineage>
        <taxon>Eukaryota</taxon>
        <taxon>Metazoa</taxon>
        <taxon>Ecdysozoa</taxon>
        <taxon>Arthropoda</taxon>
        <taxon>Hexapoda</taxon>
        <taxon>Insecta</taxon>
        <taxon>Pterygota</taxon>
        <taxon>Neoptera</taxon>
        <taxon>Paraneoptera</taxon>
        <taxon>Hemiptera</taxon>
        <taxon>Heteroptera</taxon>
        <taxon>Panheteroptera</taxon>
        <taxon>Cimicomorpha</taxon>
        <taxon>Miridae</taxon>
        <taxon>Dicyphina</taxon>
        <taxon>Nesidiocoris</taxon>
    </lineage>
</organism>
<sequence>MDFCENFTNNLYNFFTCLPEFVDRWDSTVEKALTEFKLVLSLAESYIDIKENKKLFVDLESKNPDLVQVQQKTLTKVLVNLEEAMARIRQNQNHLSSIVEDLVSKLDAIEKMGSKVPEIDSASKFYNIPRLNSLRRYAERATKFYQILYLQIDTAMSNIDYMDTFSIKDAQDTWDQKAGAHPRIQDILFLTTFAYTHNR</sequence>
<accession>A0ABN7BIA5</accession>
<evidence type="ECO:0000313" key="1">
    <source>
        <dbReference type="EMBL" id="BET02968.1"/>
    </source>
</evidence>
<protein>
    <recommendedName>
        <fullName evidence="3">Dynein heavy chain tail domain-containing protein</fullName>
    </recommendedName>
</protein>
<dbReference type="EMBL" id="AP028923">
    <property type="protein sequence ID" value="BET02968.1"/>
    <property type="molecule type" value="Genomic_DNA"/>
</dbReference>
<keyword evidence="2" id="KW-1185">Reference proteome</keyword>
<name>A0ABN7BIA5_9HEMI</name>